<feature type="transmembrane region" description="Helical" evidence="10">
    <location>
        <begin position="73"/>
        <end position="94"/>
    </location>
</feature>
<feature type="transmembrane region" description="Helical" evidence="10">
    <location>
        <begin position="39"/>
        <end position="61"/>
    </location>
</feature>
<keyword evidence="2" id="KW-1003">Cell membrane</keyword>
<evidence type="ECO:0000256" key="2">
    <source>
        <dbReference type="ARBA" id="ARBA00022475"/>
    </source>
</evidence>
<evidence type="ECO:0000256" key="9">
    <source>
        <dbReference type="RuleBase" id="RU000688"/>
    </source>
</evidence>
<dbReference type="SUPFAM" id="SSF81321">
    <property type="entry name" value="Family A G protein-coupled receptor-like"/>
    <property type="match status" value="1"/>
</dbReference>
<dbReference type="InterPro" id="IPR017452">
    <property type="entry name" value="GPCR_Rhodpsn_7TM"/>
</dbReference>
<dbReference type="AlphaFoldDB" id="A0AAE0ZSM7"/>
<dbReference type="EMBL" id="JAWDGP010003399">
    <property type="protein sequence ID" value="KAK3774573.1"/>
    <property type="molecule type" value="Genomic_DNA"/>
</dbReference>
<feature type="domain" description="G-protein coupled receptors family 1 profile" evidence="11">
    <location>
        <begin position="53"/>
        <end position="513"/>
    </location>
</feature>
<feature type="transmembrane region" description="Helical" evidence="10">
    <location>
        <begin position="457"/>
        <end position="481"/>
    </location>
</feature>
<evidence type="ECO:0000256" key="5">
    <source>
        <dbReference type="ARBA" id="ARBA00023040"/>
    </source>
</evidence>
<comment type="similarity">
    <text evidence="9">Belongs to the G-protein coupled receptor 1 family.</text>
</comment>
<reference evidence="12" key="1">
    <citation type="journal article" date="2023" name="G3 (Bethesda)">
        <title>A reference genome for the long-term kleptoplast-retaining sea slug Elysia crispata morphotype clarki.</title>
        <authorList>
            <person name="Eastman K.E."/>
            <person name="Pendleton A.L."/>
            <person name="Shaikh M.A."/>
            <person name="Suttiyut T."/>
            <person name="Ogas R."/>
            <person name="Tomko P."/>
            <person name="Gavelis G."/>
            <person name="Widhalm J.R."/>
            <person name="Wisecaver J.H."/>
        </authorList>
    </citation>
    <scope>NUCLEOTIDE SEQUENCE</scope>
    <source>
        <strain evidence="12">ECLA1</strain>
    </source>
</reference>
<dbReference type="Gene3D" id="1.20.1070.10">
    <property type="entry name" value="Rhodopsin 7-helix transmembrane proteins"/>
    <property type="match status" value="2"/>
</dbReference>
<evidence type="ECO:0000256" key="7">
    <source>
        <dbReference type="ARBA" id="ARBA00023170"/>
    </source>
</evidence>
<comment type="subcellular location">
    <subcellularLocation>
        <location evidence="1">Cell membrane</location>
        <topology evidence="1">Multi-pass membrane protein</topology>
    </subcellularLocation>
</comment>
<keyword evidence="7 9" id="KW-0675">Receptor</keyword>
<dbReference type="InterPro" id="IPR000276">
    <property type="entry name" value="GPCR_Rhodpsn"/>
</dbReference>
<feature type="transmembrane region" description="Helical" evidence="10">
    <location>
        <begin position="114"/>
        <end position="139"/>
    </location>
</feature>
<keyword evidence="6 10" id="KW-0472">Membrane</keyword>
<evidence type="ECO:0000256" key="4">
    <source>
        <dbReference type="ARBA" id="ARBA00022989"/>
    </source>
</evidence>
<keyword evidence="5 9" id="KW-0297">G-protein coupled receptor</keyword>
<dbReference type="PRINTS" id="PR00237">
    <property type="entry name" value="GPCRRHODOPSN"/>
</dbReference>
<dbReference type="GO" id="GO:0004930">
    <property type="term" value="F:G protein-coupled receptor activity"/>
    <property type="evidence" value="ECO:0007669"/>
    <property type="project" value="UniProtKB-KW"/>
</dbReference>
<evidence type="ECO:0000256" key="10">
    <source>
        <dbReference type="SAM" id="Phobius"/>
    </source>
</evidence>
<organism evidence="12 13">
    <name type="scientific">Elysia crispata</name>
    <name type="common">lettuce slug</name>
    <dbReference type="NCBI Taxonomy" id="231223"/>
    <lineage>
        <taxon>Eukaryota</taxon>
        <taxon>Metazoa</taxon>
        <taxon>Spiralia</taxon>
        <taxon>Lophotrochozoa</taxon>
        <taxon>Mollusca</taxon>
        <taxon>Gastropoda</taxon>
        <taxon>Heterobranchia</taxon>
        <taxon>Euthyneura</taxon>
        <taxon>Panpulmonata</taxon>
        <taxon>Sacoglossa</taxon>
        <taxon>Placobranchoidea</taxon>
        <taxon>Plakobranchidae</taxon>
        <taxon>Elysia</taxon>
    </lineage>
</organism>
<dbReference type="Proteomes" id="UP001283361">
    <property type="component" value="Unassembled WGS sequence"/>
</dbReference>
<dbReference type="CDD" id="cd00637">
    <property type="entry name" value="7tm_classA_rhodopsin-like"/>
    <property type="match status" value="1"/>
</dbReference>
<dbReference type="Pfam" id="PF00001">
    <property type="entry name" value="7tm_1"/>
    <property type="match status" value="1"/>
</dbReference>
<evidence type="ECO:0000256" key="8">
    <source>
        <dbReference type="ARBA" id="ARBA00023224"/>
    </source>
</evidence>
<evidence type="ECO:0000259" key="11">
    <source>
        <dbReference type="PROSITE" id="PS50262"/>
    </source>
</evidence>
<keyword evidence="3 9" id="KW-0812">Transmembrane</keyword>
<dbReference type="PANTHER" id="PTHR24248">
    <property type="entry name" value="ADRENERGIC RECEPTOR-RELATED G-PROTEIN COUPLED RECEPTOR"/>
    <property type="match status" value="1"/>
</dbReference>
<evidence type="ECO:0000313" key="13">
    <source>
        <dbReference type="Proteomes" id="UP001283361"/>
    </source>
</evidence>
<keyword evidence="4 10" id="KW-1133">Transmembrane helix</keyword>
<protein>
    <recommendedName>
        <fullName evidence="11">G-protein coupled receptors family 1 profile domain-containing protein</fullName>
    </recommendedName>
</protein>
<evidence type="ECO:0000256" key="1">
    <source>
        <dbReference type="ARBA" id="ARBA00004651"/>
    </source>
</evidence>
<keyword evidence="8 9" id="KW-0807">Transducer</keyword>
<sequence>MVKGKGSFNQTSMSSDTTIPQTSARVGCINRTIGDDGTLAFFAVFIGFVLLCENLLLINLIVRTRSLHTNTNILVASLAITDVLVGALVCVMGLCEQREGLRSWLDLTPDEIRIFDTFLAGLKFSLAIVSICHLSVLTLDRYLNVLWPLHYHLRVTRRRVVATATLLWTIGLVYFSFALIIFRSPEHHRDCIIWNTPAEYGVWPFGVVYLICVFIVFASTIGIAKIAMEHKQRRQLKLPTRNKTPSFSKKSPRKRNRFETGCMMVKSPTQTWQLSESNCVLNNISSSINMKDVTNMPPEDTGRSGIPVFVNTDCHKIDLKFNTNATLVTFNSNKNFDNYDATDKKCTGSNLTVSVGHQQARNVSARFGKCQQGRNFERLSVAGVFHCKKAPRSKNSADIKNIRENEVIATSNNCSYSSAPFAETRKELVPDHIARTKKKSNKQVEHVKIFSKENIKIIKFVIVVCGCFLSCTFIPLVIFLIKSFYPALPFPKYIVPAMFIMFESNSGMNFFIITFMNKDFRSALIRILPCRRVLCLEEMR</sequence>
<dbReference type="SMART" id="SM01381">
    <property type="entry name" value="7TM_GPCR_Srsx"/>
    <property type="match status" value="1"/>
</dbReference>
<keyword evidence="13" id="KW-1185">Reference proteome</keyword>
<evidence type="ECO:0000256" key="6">
    <source>
        <dbReference type="ARBA" id="ARBA00023136"/>
    </source>
</evidence>
<gene>
    <name evidence="12" type="ORF">RRG08_035003</name>
</gene>
<comment type="caution">
    <text evidence="12">The sequence shown here is derived from an EMBL/GenBank/DDBJ whole genome shotgun (WGS) entry which is preliminary data.</text>
</comment>
<evidence type="ECO:0000256" key="3">
    <source>
        <dbReference type="ARBA" id="ARBA00022692"/>
    </source>
</evidence>
<dbReference type="GO" id="GO:0005886">
    <property type="term" value="C:plasma membrane"/>
    <property type="evidence" value="ECO:0007669"/>
    <property type="project" value="UniProtKB-SubCell"/>
</dbReference>
<name>A0AAE0ZSM7_9GAST</name>
<evidence type="ECO:0000313" key="12">
    <source>
        <dbReference type="EMBL" id="KAK3774573.1"/>
    </source>
</evidence>
<dbReference type="PROSITE" id="PS00237">
    <property type="entry name" value="G_PROTEIN_RECEP_F1_1"/>
    <property type="match status" value="1"/>
</dbReference>
<feature type="transmembrane region" description="Helical" evidence="10">
    <location>
        <begin position="493"/>
        <end position="516"/>
    </location>
</feature>
<feature type="transmembrane region" description="Helical" evidence="10">
    <location>
        <begin position="202"/>
        <end position="227"/>
    </location>
</feature>
<accession>A0AAE0ZSM7</accession>
<proteinExistence type="inferred from homology"/>
<feature type="transmembrane region" description="Helical" evidence="10">
    <location>
        <begin position="160"/>
        <end position="182"/>
    </location>
</feature>
<dbReference type="PROSITE" id="PS50262">
    <property type="entry name" value="G_PROTEIN_RECEP_F1_2"/>
    <property type="match status" value="1"/>
</dbReference>